<dbReference type="InterPro" id="IPR010998">
    <property type="entry name" value="Integrase_recombinase_N"/>
</dbReference>
<accession>A0ABV4MMD1</accession>
<dbReference type="Gene3D" id="1.10.150.130">
    <property type="match status" value="1"/>
</dbReference>
<dbReference type="Gene3D" id="1.10.443.10">
    <property type="entry name" value="Intergrase catalytic core"/>
    <property type="match status" value="1"/>
</dbReference>
<dbReference type="PROSITE" id="PS51900">
    <property type="entry name" value="CB"/>
    <property type="match status" value="1"/>
</dbReference>
<dbReference type="Proteomes" id="UP001569151">
    <property type="component" value="Unassembled WGS sequence"/>
</dbReference>
<dbReference type="InterPro" id="IPR011010">
    <property type="entry name" value="DNA_brk_join_enz"/>
</dbReference>
<sequence length="369" mass="41815">MKRQTQKTLSTAIVVLLKAIDKNSDGLSATTIRGYKDGLTIIQKYYEDKKLKDITAAEIKTFLNETLLTIRLEKSGNKVGYSTKTRINVRLMLMKLFAHFCSLGELRLNPFIGTTINVVDREDMQETESYTLSELEELAQVRDGDGVVEKMLFDAEMMCRVAESSAITTDSVDLKRGIWYIDKALVNGAVVSPKTNCSKRAVRLSPLAVQIIAERIATGKTVTHTYALKGETKTSEFVFFNPKTNKVWGNNSQLYRASRKYVERAGVKFRGNRPMRKTGVENLTDRYEELTESGHEFSHIPDHKALQVLIQSHIGHATDSTISRHYQNWKKNIRTSRQLLKIMSRSTLTQALKFKEGIIDKAIAQLQTK</sequence>
<dbReference type="InterPro" id="IPR044068">
    <property type="entry name" value="CB"/>
</dbReference>
<keyword evidence="7" id="KW-1185">Reference proteome</keyword>
<organism evidence="6 7">
    <name type="scientific">Vibrio bivalvicida</name>
    <dbReference type="NCBI Taxonomy" id="1276888"/>
    <lineage>
        <taxon>Bacteria</taxon>
        <taxon>Pseudomonadati</taxon>
        <taxon>Pseudomonadota</taxon>
        <taxon>Gammaproteobacteria</taxon>
        <taxon>Vibrionales</taxon>
        <taxon>Vibrionaceae</taxon>
        <taxon>Vibrio</taxon>
        <taxon>Vibrio oreintalis group</taxon>
    </lineage>
</organism>
<evidence type="ECO:0000256" key="2">
    <source>
        <dbReference type="ARBA" id="ARBA00023125"/>
    </source>
</evidence>
<reference evidence="6 7" key="1">
    <citation type="submission" date="2024-06" db="EMBL/GenBank/DDBJ databases">
        <authorList>
            <person name="Steensen K."/>
            <person name="Seneca J."/>
            <person name="Bartlau N."/>
            <person name="Yu A.X."/>
            <person name="Polz M.F."/>
        </authorList>
    </citation>
    <scope>NUCLEOTIDE SEQUENCE [LARGE SCALE GENOMIC DNA]</scope>
    <source>
        <strain evidence="6 7">1F146</strain>
    </source>
</reference>
<evidence type="ECO:0000256" key="1">
    <source>
        <dbReference type="ARBA" id="ARBA00022908"/>
    </source>
</evidence>
<dbReference type="InterPro" id="IPR013762">
    <property type="entry name" value="Integrase-like_cat_sf"/>
</dbReference>
<dbReference type="SUPFAM" id="SSF56349">
    <property type="entry name" value="DNA breaking-rejoining enzymes"/>
    <property type="match status" value="1"/>
</dbReference>
<keyword evidence="3" id="KW-0233">DNA recombination</keyword>
<protein>
    <recommendedName>
        <fullName evidence="5">Core-binding (CB) domain-containing protein</fullName>
    </recommendedName>
</protein>
<name>A0ABV4MMD1_9VIBR</name>
<dbReference type="RefSeq" id="WP_371719371.1">
    <property type="nucleotide sequence ID" value="NZ_JBGOOF010000022.1"/>
</dbReference>
<evidence type="ECO:0000259" key="5">
    <source>
        <dbReference type="PROSITE" id="PS51900"/>
    </source>
</evidence>
<proteinExistence type="predicted"/>
<dbReference type="EMBL" id="JBGOOS010000033">
    <property type="protein sequence ID" value="MEZ8210736.1"/>
    <property type="molecule type" value="Genomic_DNA"/>
</dbReference>
<evidence type="ECO:0000256" key="3">
    <source>
        <dbReference type="ARBA" id="ARBA00023172"/>
    </source>
</evidence>
<keyword evidence="2 4" id="KW-0238">DNA-binding</keyword>
<evidence type="ECO:0000313" key="7">
    <source>
        <dbReference type="Proteomes" id="UP001569151"/>
    </source>
</evidence>
<feature type="domain" description="Core-binding (CB)" evidence="5">
    <location>
        <begin position="7"/>
        <end position="99"/>
    </location>
</feature>
<comment type="caution">
    <text evidence="6">The sequence shown here is derived from an EMBL/GenBank/DDBJ whole genome shotgun (WGS) entry which is preliminary data.</text>
</comment>
<evidence type="ECO:0000256" key="4">
    <source>
        <dbReference type="PROSITE-ProRule" id="PRU01248"/>
    </source>
</evidence>
<keyword evidence="1" id="KW-0229">DNA integration</keyword>
<evidence type="ECO:0000313" key="6">
    <source>
        <dbReference type="EMBL" id="MEZ8210736.1"/>
    </source>
</evidence>
<gene>
    <name evidence="6" type="ORF">ACED39_18355</name>
</gene>